<protein>
    <submittedName>
        <fullName evidence="1">Uncharacterized protein</fullName>
    </submittedName>
</protein>
<dbReference type="AlphaFoldDB" id="A0A6M5YIT4"/>
<reference evidence="2" key="1">
    <citation type="submission" date="2020-05" db="EMBL/GenBank/DDBJ databases">
        <title>Frigoriglobus tundricola gen. nov., sp. nov., a psychrotolerant cellulolytic planctomycete of the family Gemmataceae with two divergent copies of 16S rRNA gene.</title>
        <authorList>
            <person name="Kulichevskaya I.S."/>
            <person name="Ivanova A.A."/>
            <person name="Naumoff D.G."/>
            <person name="Beletsky A.V."/>
            <person name="Rijpstra W.I.C."/>
            <person name="Sinninghe Damste J.S."/>
            <person name="Mardanov A.V."/>
            <person name="Ravin N.V."/>
            <person name="Dedysh S.N."/>
        </authorList>
    </citation>
    <scope>NUCLEOTIDE SEQUENCE [LARGE SCALE GENOMIC DNA]</scope>
    <source>
        <strain evidence="2">PL17</strain>
    </source>
</reference>
<organism evidence="1 2">
    <name type="scientific">Frigoriglobus tundricola</name>
    <dbReference type="NCBI Taxonomy" id="2774151"/>
    <lineage>
        <taxon>Bacteria</taxon>
        <taxon>Pseudomonadati</taxon>
        <taxon>Planctomycetota</taxon>
        <taxon>Planctomycetia</taxon>
        <taxon>Gemmatales</taxon>
        <taxon>Gemmataceae</taxon>
        <taxon>Frigoriglobus</taxon>
    </lineage>
</organism>
<evidence type="ECO:0000313" key="2">
    <source>
        <dbReference type="Proteomes" id="UP000503447"/>
    </source>
</evidence>
<dbReference type="KEGG" id="ftj:FTUN_0745"/>
<dbReference type="EMBL" id="CP053452">
    <property type="protein sequence ID" value="QJW93240.1"/>
    <property type="molecule type" value="Genomic_DNA"/>
</dbReference>
<sequence length="232" mass="26362">MIPHELAKLTGSDFRLFCKRMWPAVSADPFVTGYLGLRFSLEQYLKDESRTLIDKWLNEHGPVVAMHTRGNTSTREKNFTPELEAETYKAIVGATDATILLLDWDRRVVEGPKPRVIHLGDWHRLNLVEVAYLLNRAACMVGIDSGQLHLTEKWTNCPALGVWFGHHPAHFSIPRPGVTHLVASSQRFKAWNRNRQASYSLQECERITGQTIAELVRQKISQPGIVSKNHLC</sequence>
<gene>
    <name evidence="1" type="ORF">FTUN_0745</name>
</gene>
<dbReference type="SUPFAM" id="SSF53756">
    <property type="entry name" value="UDP-Glycosyltransferase/glycogen phosphorylase"/>
    <property type="match status" value="1"/>
</dbReference>
<evidence type="ECO:0000313" key="1">
    <source>
        <dbReference type="EMBL" id="QJW93240.1"/>
    </source>
</evidence>
<accession>A0A6M5YIT4</accession>
<proteinExistence type="predicted"/>
<keyword evidence="2" id="KW-1185">Reference proteome</keyword>
<dbReference type="Proteomes" id="UP000503447">
    <property type="component" value="Chromosome"/>
</dbReference>
<name>A0A6M5YIT4_9BACT</name>
<dbReference type="Gene3D" id="3.40.50.2000">
    <property type="entry name" value="Glycogen Phosphorylase B"/>
    <property type="match status" value="1"/>
</dbReference>